<reference evidence="9 10" key="1">
    <citation type="submission" date="2015-11" db="EMBL/GenBank/DDBJ databases">
        <title>Genomic analysis of 38 Legionella species identifies large and diverse effector repertoires.</title>
        <authorList>
            <person name="Burstein D."/>
            <person name="Amaro F."/>
            <person name="Zusman T."/>
            <person name="Lifshitz Z."/>
            <person name="Cohen O."/>
            <person name="Gilbert J.A."/>
            <person name="Pupko T."/>
            <person name="Shuman H.A."/>
            <person name="Segal G."/>
        </authorList>
    </citation>
    <scope>NUCLEOTIDE SEQUENCE [LARGE SCALE GENOMIC DNA]</scope>
    <source>
        <strain evidence="9 10">Mt.St.Helens-9</strain>
    </source>
</reference>
<dbReference type="SUPFAM" id="SSF51556">
    <property type="entry name" value="Metallo-dependent hydrolases"/>
    <property type="match status" value="1"/>
</dbReference>
<gene>
    <name evidence="9" type="ORF">Lspi_0368</name>
</gene>
<dbReference type="OrthoDB" id="5645831at2"/>
<evidence type="ECO:0000256" key="7">
    <source>
        <dbReference type="ARBA" id="ARBA00048787"/>
    </source>
</evidence>
<name>A0A0W0Z960_LEGSP</name>
<comment type="cofactor">
    <cofactor evidence="1">
        <name>Zn(2+)</name>
        <dbReference type="ChEBI" id="CHEBI:29105"/>
    </cofactor>
</comment>
<proteinExistence type="inferred from homology"/>
<evidence type="ECO:0000256" key="2">
    <source>
        <dbReference type="ARBA" id="ARBA00006676"/>
    </source>
</evidence>
<dbReference type="EMBL" id="LNYX01000005">
    <property type="protein sequence ID" value="KTD65656.1"/>
    <property type="molecule type" value="Genomic_DNA"/>
</dbReference>
<dbReference type="GO" id="GO:0006154">
    <property type="term" value="P:adenosine catabolic process"/>
    <property type="evidence" value="ECO:0007669"/>
    <property type="project" value="TreeGrafter"/>
</dbReference>
<dbReference type="GO" id="GO:0046872">
    <property type="term" value="F:metal ion binding"/>
    <property type="evidence" value="ECO:0007669"/>
    <property type="project" value="UniProtKB-KW"/>
</dbReference>
<sequence>MCAKKTSDVHKHLNGSVSFRFLEETAHRNGCYDVFQTLVRVKQDYQEKTKEDPKDGYSEECLTLIWQQFSLIHQILRTLYDIKQATLDVIQSSDARYQEIRTTPKEMEGKSVDSYIDAFIEGLRIANNDESPGKQAFGLLSLNREFHTSKEAEHFIQRVRESDGWLKGLDICGNPLAPRTLTGVELQKTIAMALDAGIGLAIHMGEADTDEERQDTDTILTALENWVNTQPKGEKNPLHGRVRLGHCIFLTEEQRKKIRDLVVPIEVCPTCHRKLNWHLKDQPHPVRNIYSFWRDPIVSGTDDWTVFDASAETEQNGMLDLFEKPDGMTRKQVKEHQRQFHFR</sequence>
<dbReference type="GO" id="GO:0046103">
    <property type="term" value="P:inosine biosynthetic process"/>
    <property type="evidence" value="ECO:0007669"/>
    <property type="project" value="TreeGrafter"/>
</dbReference>
<keyword evidence="3" id="KW-0479">Metal-binding</keyword>
<dbReference type="RefSeq" id="WP_058482313.1">
    <property type="nucleotide sequence ID" value="NZ_CAAAII010000003.1"/>
</dbReference>
<dbReference type="InterPro" id="IPR006330">
    <property type="entry name" value="Ado/ade_deaminase"/>
</dbReference>
<protein>
    <submittedName>
        <fullName evidence="9">Adenosine deaminase</fullName>
    </submittedName>
</protein>
<accession>A0A0W0Z960</accession>
<dbReference type="PANTHER" id="PTHR11409">
    <property type="entry name" value="ADENOSINE DEAMINASE"/>
    <property type="match status" value="1"/>
</dbReference>
<evidence type="ECO:0000313" key="10">
    <source>
        <dbReference type="Proteomes" id="UP000054877"/>
    </source>
</evidence>
<dbReference type="GO" id="GO:0009117">
    <property type="term" value="P:nucleotide metabolic process"/>
    <property type="evidence" value="ECO:0007669"/>
    <property type="project" value="UniProtKB-KW"/>
</dbReference>
<dbReference type="STRING" id="452.Lspi_0368"/>
<dbReference type="PANTHER" id="PTHR11409:SF42">
    <property type="entry name" value="ADENOSINE DEAMINASE-LIKE PROTEIN"/>
    <property type="match status" value="1"/>
</dbReference>
<keyword evidence="4" id="KW-0378">Hydrolase</keyword>
<dbReference type="Pfam" id="PF00962">
    <property type="entry name" value="A_deaminase"/>
    <property type="match status" value="1"/>
</dbReference>
<dbReference type="PATRIC" id="fig|452.5.peg.403"/>
<evidence type="ECO:0000259" key="8">
    <source>
        <dbReference type="Pfam" id="PF00962"/>
    </source>
</evidence>
<feature type="domain" description="Adenosine deaminase" evidence="8">
    <location>
        <begin position="8"/>
        <end position="209"/>
    </location>
</feature>
<evidence type="ECO:0000313" key="9">
    <source>
        <dbReference type="EMBL" id="KTD65656.1"/>
    </source>
</evidence>
<keyword evidence="10" id="KW-1185">Reference proteome</keyword>
<dbReference type="AlphaFoldDB" id="A0A0W0Z960"/>
<dbReference type="Gene3D" id="3.20.20.140">
    <property type="entry name" value="Metal-dependent hydrolases"/>
    <property type="match status" value="1"/>
</dbReference>
<evidence type="ECO:0000256" key="5">
    <source>
        <dbReference type="ARBA" id="ARBA00022833"/>
    </source>
</evidence>
<evidence type="ECO:0000256" key="3">
    <source>
        <dbReference type="ARBA" id="ARBA00022723"/>
    </source>
</evidence>
<comment type="caution">
    <text evidence="9">The sequence shown here is derived from an EMBL/GenBank/DDBJ whole genome shotgun (WGS) entry which is preliminary data.</text>
</comment>
<dbReference type="InterPro" id="IPR032466">
    <property type="entry name" value="Metal_Hydrolase"/>
</dbReference>
<keyword evidence="6" id="KW-0546">Nucleotide metabolism</keyword>
<comment type="similarity">
    <text evidence="2">Belongs to the metallo-dependent hydrolases superfamily. Adenosine and AMP deaminases family.</text>
</comment>
<evidence type="ECO:0000256" key="1">
    <source>
        <dbReference type="ARBA" id="ARBA00001947"/>
    </source>
</evidence>
<evidence type="ECO:0000256" key="4">
    <source>
        <dbReference type="ARBA" id="ARBA00022801"/>
    </source>
</evidence>
<evidence type="ECO:0000256" key="6">
    <source>
        <dbReference type="ARBA" id="ARBA00023080"/>
    </source>
</evidence>
<comment type="catalytic activity">
    <reaction evidence="7">
        <text>N(6)-methyl-AMP + H2O + H(+) = IMP + methylamine</text>
        <dbReference type="Rhea" id="RHEA:16001"/>
        <dbReference type="ChEBI" id="CHEBI:15377"/>
        <dbReference type="ChEBI" id="CHEBI:15378"/>
        <dbReference type="ChEBI" id="CHEBI:58053"/>
        <dbReference type="ChEBI" id="CHEBI:59338"/>
        <dbReference type="ChEBI" id="CHEBI:144842"/>
    </reaction>
    <physiologicalReaction direction="left-to-right" evidence="7">
        <dbReference type="Rhea" id="RHEA:16002"/>
    </physiologicalReaction>
</comment>
<organism evidence="9 10">
    <name type="scientific">Legionella spiritensis</name>
    <dbReference type="NCBI Taxonomy" id="452"/>
    <lineage>
        <taxon>Bacteria</taxon>
        <taxon>Pseudomonadati</taxon>
        <taxon>Pseudomonadota</taxon>
        <taxon>Gammaproteobacteria</taxon>
        <taxon>Legionellales</taxon>
        <taxon>Legionellaceae</taxon>
        <taxon>Legionella</taxon>
    </lineage>
</organism>
<dbReference type="InterPro" id="IPR001365">
    <property type="entry name" value="A_deaminase_dom"/>
</dbReference>
<dbReference type="Proteomes" id="UP000054877">
    <property type="component" value="Unassembled WGS sequence"/>
</dbReference>
<dbReference type="GO" id="GO:0004000">
    <property type="term" value="F:adenosine deaminase activity"/>
    <property type="evidence" value="ECO:0007669"/>
    <property type="project" value="TreeGrafter"/>
</dbReference>
<keyword evidence="5" id="KW-0862">Zinc</keyword>